<evidence type="ECO:0000313" key="10">
    <source>
        <dbReference type="Proteomes" id="UP000318582"/>
    </source>
</evidence>
<evidence type="ECO:0000256" key="1">
    <source>
        <dbReference type="ARBA" id="ARBA00004173"/>
    </source>
</evidence>
<dbReference type="Gene3D" id="1.20.5.340">
    <property type="match status" value="1"/>
</dbReference>
<evidence type="ECO:0008006" key="11">
    <source>
        <dbReference type="Google" id="ProtNLM"/>
    </source>
</evidence>
<dbReference type="Proteomes" id="UP000318582">
    <property type="component" value="Unassembled WGS sequence"/>
</dbReference>
<feature type="region of interest" description="Disordered" evidence="8">
    <location>
        <begin position="32"/>
        <end position="51"/>
    </location>
</feature>
<evidence type="ECO:0000256" key="6">
    <source>
        <dbReference type="ARBA" id="ARBA00023128"/>
    </source>
</evidence>
<comment type="caution">
    <text evidence="9">The sequence shown here is derived from an EMBL/GenBank/DDBJ whole genome shotgun (WGS) entry which is preliminary data.</text>
</comment>
<comment type="subcellular location">
    <subcellularLocation>
        <location evidence="2">Membrane</location>
    </subcellularLocation>
    <subcellularLocation>
        <location evidence="1">Mitochondrion</location>
    </subcellularLocation>
</comment>
<gene>
    <name evidence="9" type="ORF">PhCBS80983_g06176</name>
</gene>
<dbReference type="EMBL" id="QEAQ01000194">
    <property type="protein sequence ID" value="TPX53758.1"/>
    <property type="molecule type" value="Genomic_DNA"/>
</dbReference>
<dbReference type="PANTHER" id="PTHR14360:SF12">
    <property type="entry name" value="MOZ PROTEIN REPRESENTS A CHROMATIN-ASSOCIATED ACETYLTRANSFERASE"/>
    <property type="match status" value="1"/>
</dbReference>
<evidence type="ECO:0000256" key="3">
    <source>
        <dbReference type="ARBA" id="ARBA00022692"/>
    </source>
</evidence>
<dbReference type="GO" id="GO:0016020">
    <property type="term" value="C:membrane"/>
    <property type="evidence" value="ECO:0007669"/>
    <property type="project" value="UniProtKB-SubCell"/>
</dbReference>
<protein>
    <recommendedName>
        <fullName evidence="11">DUF1640 domain-containing protein</fullName>
    </recommendedName>
</protein>
<dbReference type="STRING" id="109895.A0A507DS15"/>
<evidence type="ECO:0000313" key="9">
    <source>
        <dbReference type="EMBL" id="TPX53758.1"/>
    </source>
</evidence>
<evidence type="ECO:0000256" key="7">
    <source>
        <dbReference type="ARBA" id="ARBA00023136"/>
    </source>
</evidence>
<proteinExistence type="predicted"/>
<keyword evidence="10" id="KW-1185">Reference proteome</keyword>
<reference evidence="9 10" key="1">
    <citation type="journal article" date="2019" name="Sci. Rep.">
        <title>Comparative genomics of chytrid fungi reveal insights into the obligate biotrophic and pathogenic lifestyle of Synchytrium endobioticum.</title>
        <authorList>
            <person name="van de Vossenberg B.T.L.H."/>
            <person name="Warris S."/>
            <person name="Nguyen H.D.T."/>
            <person name="van Gent-Pelzer M.P.E."/>
            <person name="Joly D.L."/>
            <person name="van de Geest H.C."/>
            <person name="Bonants P.J.M."/>
            <person name="Smith D.S."/>
            <person name="Levesque C.A."/>
            <person name="van der Lee T.A.J."/>
        </authorList>
    </citation>
    <scope>NUCLEOTIDE SEQUENCE [LARGE SCALE GENOMIC DNA]</scope>
    <source>
        <strain evidence="9 10">CBS 809.83</strain>
    </source>
</reference>
<evidence type="ECO:0000256" key="2">
    <source>
        <dbReference type="ARBA" id="ARBA00004370"/>
    </source>
</evidence>
<dbReference type="AlphaFoldDB" id="A0A507DS15"/>
<keyword evidence="7" id="KW-0472">Membrane</keyword>
<feature type="compositionally biased region" description="Low complexity" evidence="8">
    <location>
        <begin position="306"/>
        <end position="340"/>
    </location>
</feature>
<organism evidence="9 10">
    <name type="scientific">Powellomyces hirtus</name>
    <dbReference type="NCBI Taxonomy" id="109895"/>
    <lineage>
        <taxon>Eukaryota</taxon>
        <taxon>Fungi</taxon>
        <taxon>Fungi incertae sedis</taxon>
        <taxon>Chytridiomycota</taxon>
        <taxon>Chytridiomycota incertae sedis</taxon>
        <taxon>Chytridiomycetes</taxon>
        <taxon>Spizellomycetales</taxon>
        <taxon>Powellomycetaceae</taxon>
        <taxon>Powellomyces</taxon>
    </lineage>
</organism>
<name>A0A507DS15_9FUNG</name>
<keyword evidence="5" id="KW-0175">Coiled coil</keyword>
<keyword evidence="3" id="KW-0812">Transmembrane</keyword>
<sequence length="357" mass="39846">MASPSHSMRRILHSTALRSRMSNALCERSLASSTAVQSPPPKRFDASGSIPAFVPPTRQAMTDYIRSLSRLLDSPITSAAGGPVGANSQQRRGITSKFNFDTYKLVRQLERQGFTRGQAVAIMRTINALLVDSTLSIRSGILSNTDLDNQTYLYKAHLQELRNELQLLRQNDSTQLKADTDQILRDTESMNAKFSELVGSLKTDVSMDLNNHKADGREIGTDTDLNIQEIHHKLIVRISDLKTRIETMKVETTRNIVWMALATFAILMSVDWISPAASTAKASEPQQQQQPPPPVLSAFPHPLRSQQQQTSQPIQQQQQQIPPQQQPLQQGNQFPQQQMPVNQSNAQTQTGEHVISY</sequence>
<keyword evidence="4" id="KW-1133">Transmembrane helix</keyword>
<dbReference type="InterPro" id="IPR024461">
    <property type="entry name" value="CCDC90-like"/>
</dbReference>
<dbReference type="GO" id="GO:0005739">
    <property type="term" value="C:mitochondrion"/>
    <property type="evidence" value="ECO:0007669"/>
    <property type="project" value="UniProtKB-SubCell"/>
</dbReference>
<feature type="compositionally biased region" description="Polar residues" evidence="8">
    <location>
        <begin position="341"/>
        <end position="351"/>
    </location>
</feature>
<dbReference type="PANTHER" id="PTHR14360">
    <property type="entry name" value="PROTEIN FMP32, MITOCHONDRIAL"/>
    <property type="match status" value="1"/>
</dbReference>
<evidence type="ECO:0000256" key="5">
    <source>
        <dbReference type="ARBA" id="ARBA00023054"/>
    </source>
</evidence>
<evidence type="ECO:0000256" key="4">
    <source>
        <dbReference type="ARBA" id="ARBA00022989"/>
    </source>
</evidence>
<accession>A0A507DS15</accession>
<dbReference type="Pfam" id="PF07798">
    <property type="entry name" value="CCDC90-like"/>
    <property type="match status" value="1"/>
</dbReference>
<evidence type="ECO:0000256" key="8">
    <source>
        <dbReference type="SAM" id="MobiDB-lite"/>
    </source>
</evidence>
<keyword evidence="6" id="KW-0496">Mitochondrion</keyword>
<feature type="region of interest" description="Disordered" evidence="8">
    <location>
        <begin position="279"/>
        <end position="357"/>
    </location>
</feature>